<evidence type="ECO:0000313" key="3">
    <source>
        <dbReference type="Proteomes" id="UP000499080"/>
    </source>
</evidence>
<evidence type="ECO:0000313" key="2">
    <source>
        <dbReference type="EMBL" id="GBN84408.1"/>
    </source>
</evidence>
<accession>A0A4Y2S830</accession>
<comment type="caution">
    <text evidence="2">The sequence shown here is derived from an EMBL/GenBank/DDBJ whole genome shotgun (WGS) entry which is preliminary data.</text>
</comment>
<organism evidence="2 3">
    <name type="scientific">Araneus ventricosus</name>
    <name type="common">Orbweaver spider</name>
    <name type="synonym">Epeira ventricosa</name>
    <dbReference type="NCBI Taxonomy" id="182803"/>
    <lineage>
        <taxon>Eukaryota</taxon>
        <taxon>Metazoa</taxon>
        <taxon>Ecdysozoa</taxon>
        <taxon>Arthropoda</taxon>
        <taxon>Chelicerata</taxon>
        <taxon>Arachnida</taxon>
        <taxon>Araneae</taxon>
        <taxon>Araneomorphae</taxon>
        <taxon>Entelegynae</taxon>
        <taxon>Araneoidea</taxon>
        <taxon>Araneidae</taxon>
        <taxon>Araneus</taxon>
    </lineage>
</organism>
<proteinExistence type="predicted"/>
<dbReference type="EMBL" id="BGPR01020340">
    <property type="protein sequence ID" value="GBN84408.1"/>
    <property type="molecule type" value="Genomic_DNA"/>
</dbReference>
<reference evidence="2 3" key="1">
    <citation type="journal article" date="2019" name="Sci. Rep.">
        <title>Orb-weaving spider Araneus ventricosus genome elucidates the spidroin gene catalogue.</title>
        <authorList>
            <person name="Kono N."/>
            <person name="Nakamura H."/>
            <person name="Ohtoshi R."/>
            <person name="Moran D.A.P."/>
            <person name="Shinohara A."/>
            <person name="Yoshida Y."/>
            <person name="Fujiwara M."/>
            <person name="Mori M."/>
            <person name="Tomita M."/>
            <person name="Arakawa K."/>
        </authorList>
    </citation>
    <scope>NUCLEOTIDE SEQUENCE [LARGE SCALE GENOMIC DNA]</scope>
</reference>
<dbReference type="Proteomes" id="UP000499080">
    <property type="component" value="Unassembled WGS sequence"/>
</dbReference>
<feature type="compositionally biased region" description="Low complexity" evidence="1">
    <location>
        <begin position="49"/>
        <end position="68"/>
    </location>
</feature>
<dbReference type="AlphaFoldDB" id="A0A4Y2S830"/>
<protein>
    <submittedName>
        <fullName evidence="2">Uncharacterized protein</fullName>
    </submittedName>
</protein>
<name>A0A4Y2S830_ARAVE</name>
<sequence>MDMLKTAYVRNEVGHYERKCCSCTITHDHIQPNGLVNICRDSSEDSSDSDSSLDSSDSDSSIDSSDSDPIIHLIIRPTTIST</sequence>
<gene>
    <name evidence="2" type="ORF">AVEN_135092_1</name>
</gene>
<feature type="region of interest" description="Disordered" evidence="1">
    <location>
        <begin position="41"/>
        <end position="70"/>
    </location>
</feature>
<evidence type="ECO:0000256" key="1">
    <source>
        <dbReference type="SAM" id="MobiDB-lite"/>
    </source>
</evidence>
<keyword evidence="3" id="KW-1185">Reference proteome</keyword>